<evidence type="ECO:0000256" key="1">
    <source>
        <dbReference type="SAM" id="MobiDB-lite"/>
    </source>
</evidence>
<evidence type="ECO:0000313" key="3">
    <source>
        <dbReference type="Proteomes" id="UP000318571"/>
    </source>
</evidence>
<reference evidence="2 3" key="1">
    <citation type="journal article" date="2018" name="Nat. Ecol. Evol.">
        <title>Genomic signatures of mitonuclear coevolution across populations of Tigriopus californicus.</title>
        <authorList>
            <person name="Barreto F.S."/>
            <person name="Watson E.T."/>
            <person name="Lima T.G."/>
            <person name="Willett C.S."/>
            <person name="Edmands S."/>
            <person name="Li W."/>
            <person name="Burton R.S."/>
        </authorList>
    </citation>
    <scope>NUCLEOTIDE SEQUENCE [LARGE SCALE GENOMIC DNA]</scope>
    <source>
        <strain evidence="2 3">San Diego</strain>
    </source>
</reference>
<organism evidence="2 3">
    <name type="scientific">Tigriopus californicus</name>
    <name type="common">Marine copepod</name>
    <dbReference type="NCBI Taxonomy" id="6832"/>
    <lineage>
        <taxon>Eukaryota</taxon>
        <taxon>Metazoa</taxon>
        <taxon>Ecdysozoa</taxon>
        <taxon>Arthropoda</taxon>
        <taxon>Crustacea</taxon>
        <taxon>Multicrustacea</taxon>
        <taxon>Hexanauplia</taxon>
        <taxon>Copepoda</taxon>
        <taxon>Harpacticoida</taxon>
        <taxon>Harpacticidae</taxon>
        <taxon>Tigriopus</taxon>
    </lineage>
</organism>
<comment type="caution">
    <text evidence="2">The sequence shown here is derived from an EMBL/GenBank/DDBJ whole genome shotgun (WGS) entry which is preliminary data.</text>
</comment>
<proteinExistence type="predicted"/>
<name>A0A553PFQ6_TIGCA</name>
<dbReference type="EMBL" id="VCGU01000004">
    <property type="protein sequence ID" value="TRY76510.1"/>
    <property type="molecule type" value="Genomic_DNA"/>
</dbReference>
<dbReference type="GO" id="GO:0000302">
    <property type="term" value="P:response to reactive oxygen species"/>
    <property type="evidence" value="ECO:0007669"/>
    <property type="project" value="TreeGrafter"/>
</dbReference>
<gene>
    <name evidence="2" type="ORF">TCAL_11401</name>
</gene>
<evidence type="ECO:0000313" key="2">
    <source>
        <dbReference type="EMBL" id="TRY76510.1"/>
    </source>
</evidence>
<dbReference type="Proteomes" id="UP000318571">
    <property type="component" value="Chromosome 5"/>
</dbReference>
<dbReference type="PANTHER" id="PTHR10612:SF49">
    <property type="entry name" value="APOLIPOPROTEIN D-LIKE PROTEIN"/>
    <property type="match status" value="1"/>
</dbReference>
<dbReference type="AlphaFoldDB" id="A0A553PFQ6"/>
<dbReference type="PANTHER" id="PTHR10612">
    <property type="entry name" value="APOLIPOPROTEIN D"/>
    <property type="match status" value="1"/>
</dbReference>
<dbReference type="Gene3D" id="2.40.128.20">
    <property type="match status" value="1"/>
</dbReference>
<protein>
    <recommendedName>
        <fullName evidence="4">Lipocalin/cytosolic fatty-acid binding domain-containing protein</fullName>
    </recommendedName>
</protein>
<evidence type="ECO:0008006" key="4">
    <source>
        <dbReference type="Google" id="ProtNLM"/>
    </source>
</evidence>
<dbReference type="GO" id="GO:0006629">
    <property type="term" value="P:lipid metabolic process"/>
    <property type="evidence" value="ECO:0007669"/>
    <property type="project" value="TreeGrafter"/>
</dbReference>
<feature type="region of interest" description="Disordered" evidence="1">
    <location>
        <begin position="290"/>
        <end position="309"/>
    </location>
</feature>
<accession>A0A553PFQ6</accession>
<dbReference type="InterPro" id="IPR012674">
    <property type="entry name" value="Calycin"/>
</dbReference>
<feature type="region of interest" description="Disordered" evidence="1">
    <location>
        <begin position="1"/>
        <end position="20"/>
    </location>
</feature>
<dbReference type="GO" id="GO:0005737">
    <property type="term" value="C:cytoplasm"/>
    <property type="evidence" value="ECO:0007669"/>
    <property type="project" value="TreeGrafter"/>
</dbReference>
<dbReference type="SUPFAM" id="SSF50814">
    <property type="entry name" value="Lipocalins"/>
    <property type="match status" value="1"/>
</dbReference>
<sequence length="309" mass="34950">MSTHMRLEEHRNSDLQRQRNNEPNEVAYKFDVKFIILTRSCLFVTKTGPPKYIMKLAILALTLSIIIGDSSAHDSYSGSCPDFSPMPGFDWDKFREGRWYAMEKFGTTQSKCFTYDFGVDEDGFKFVEQNSVLTGLKRFSIDNKYRYRGRLASPSRAEPDILGSASFNVMDTDYDKYALLCTCQAKSLLLLSFHRRSCTILQREPIPDAEISKKLHDLLNAKVEVSGESELPDHDFDLVDHSNCDYSDREKGLQIDVDKILGLAGDEIEGGIAKAVDELGGGFFGEGDREELNGDLNKNLPLKEEEPRV</sequence>
<keyword evidence="3" id="KW-1185">Reference proteome</keyword>